<reference evidence="2 4" key="1">
    <citation type="journal article" date="2012" name="Nature">
        <title>Algal genomes reveal evolutionary mosaicism and the fate of nucleomorphs.</title>
        <authorList>
            <consortium name="DOE Joint Genome Institute"/>
            <person name="Curtis B.A."/>
            <person name="Tanifuji G."/>
            <person name="Burki F."/>
            <person name="Gruber A."/>
            <person name="Irimia M."/>
            <person name="Maruyama S."/>
            <person name="Arias M.C."/>
            <person name="Ball S.G."/>
            <person name="Gile G.H."/>
            <person name="Hirakawa Y."/>
            <person name="Hopkins J.F."/>
            <person name="Kuo A."/>
            <person name="Rensing S.A."/>
            <person name="Schmutz J."/>
            <person name="Symeonidi A."/>
            <person name="Elias M."/>
            <person name="Eveleigh R.J."/>
            <person name="Herman E.K."/>
            <person name="Klute M.J."/>
            <person name="Nakayama T."/>
            <person name="Obornik M."/>
            <person name="Reyes-Prieto A."/>
            <person name="Armbrust E.V."/>
            <person name="Aves S.J."/>
            <person name="Beiko R.G."/>
            <person name="Coutinho P."/>
            <person name="Dacks J.B."/>
            <person name="Durnford D.G."/>
            <person name="Fast N.M."/>
            <person name="Green B.R."/>
            <person name="Grisdale C.J."/>
            <person name="Hempel F."/>
            <person name="Henrissat B."/>
            <person name="Hoppner M.P."/>
            <person name="Ishida K."/>
            <person name="Kim E."/>
            <person name="Koreny L."/>
            <person name="Kroth P.G."/>
            <person name="Liu Y."/>
            <person name="Malik S.B."/>
            <person name="Maier U.G."/>
            <person name="McRose D."/>
            <person name="Mock T."/>
            <person name="Neilson J.A."/>
            <person name="Onodera N.T."/>
            <person name="Poole A.M."/>
            <person name="Pritham E.J."/>
            <person name="Richards T.A."/>
            <person name="Rocap G."/>
            <person name="Roy S.W."/>
            <person name="Sarai C."/>
            <person name="Schaack S."/>
            <person name="Shirato S."/>
            <person name="Slamovits C.H."/>
            <person name="Spencer D.F."/>
            <person name="Suzuki S."/>
            <person name="Worden A.Z."/>
            <person name="Zauner S."/>
            <person name="Barry K."/>
            <person name="Bell C."/>
            <person name="Bharti A.K."/>
            <person name="Crow J.A."/>
            <person name="Grimwood J."/>
            <person name="Kramer R."/>
            <person name="Lindquist E."/>
            <person name="Lucas S."/>
            <person name="Salamov A."/>
            <person name="McFadden G.I."/>
            <person name="Lane C.E."/>
            <person name="Keeling P.J."/>
            <person name="Gray M.W."/>
            <person name="Grigoriev I.V."/>
            <person name="Archibald J.M."/>
        </authorList>
    </citation>
    <scope>NUCLEOTIDE SEQUENCE</scope>
    <source>
        <strain evidence="2 4">CCMP2712</strain>
    </source>
</reference>
<dbReference type="PaxDb" id="55529-EKX42563"/>
<dbReference type="HOGENOM" id="CLU_1024686_0_0_1"/>
<evidence type="ECO:0000313" key="4">
    <source>
        <dbReference type="Proteomes" id="UP000011087"/>
    </source>
</evidence>
<sequence length="272" mass="30658">MAVLVSERIQMELQVSNQKQQLGIMETQISKTRAEMSHFEQLLVNVQQENSELGEILNRTRDDNAKLLLEIQARDQEIKLLKDDLSAATPVLNDLRKQLEVAVMELGPLRQEVPVLRNDNKIQAAEIERLKAEIDRLQQQLRMCGVGMLLGKFDGSGDRRGKIYVLKLVPGGPAAMCGQIQPEDILHRVDSNVVDGWELDQVFKVIRGPEGSPVTLEFGRMHGNQESRYRLTLFRQDVSANAQAMDRSSESAESNSYYYNKPNVGGDATYYG</sequence>
<evidence type="ECO:0000313" key="3">
    <source>
        <dbReference type="EnsemblProtists" id="EKX42563"/>
    </source>
</evidence>
<dbReference type="InterPro" id="IPR001478">
    <property type="entry name" value="PDZ"/>
</dbReference>
<keyword evidence="4" id="KW-1185">Reference proteome</keyword>
<dbReference type="PANTHER" id="PTHR32060:SF22">
    <property type="entry name" value="CARBOXYL-TERMINAL-PROCESSING PEPTIDASE 3, CHLOROPLASTIC"/>
    <property type="match status" value="1"/>
</dbReference>
<reference evidence="3" key="3">
    <citation type="submission" date="2015-06" db="UniProtKB">
        <authorList>
            <consortium name="EnsemblProtists"/>
        </authorList>
    </citation>
    <scope>IDENTIFICATION</scope>
</reference>
<accession>L1J204</accession>
<dbReference type="GeneID" id="17299092"/>
<dbReference type="RefSeq" id="XP_005829543.1">
    <property type="nucleotide sequence ID" value="XM_005829486.1"/>
</dbReference>
<gene>
    <name evidence="2" type="ORF">GUITHDRAFT_141222</name>
</gene>
<dbReference type="SUPFAM" id="SSF50156">
    <property type="entry name" value="PDZ domain-like"/>
    <property type="match status" value="1"/>
</dbReference>
<dbReference type="InterPro" id="IPR041489">
    <property type="entry name" value="PDZ_6"/>
</dbReference>
<protein>
    <recommendedName>
        <fullName evidence="1">PDZ domain-containing protein</fullName>
    </recommendedName>
</protein>
<evidence type="ECO:0000313" key="2">
    <source>
        <dbReference type="EMBL" id="EKX42563.1"/>
    </source>
</evidence>
<evidence type="ECO:0000259" key="1">
    <source>
        <dbReference type="PROSITE" id="PS50106"/>
    </source>
</evidence>
<dbReference type="Pfam" id="PF17820">
    <property type="entry name" value="PDZ_6"/>
    <property type="match status" value="1"/>
</dbReference>
<reference evidence="4" key="2">
    <citation type="submission" date="2012-11" db="EMBL/GenBank/DDBJ databases">
        <authorList>
            <person name="Kuo A."/>
            <person name="Curtis B.A."/>
            <person name="Tanifuji G."/>
            <person name="Burki F."/>
            <person name="Gruber A."/>
            <person name="Irimia M."/>
            <person name="Maruyama S."/>
            <person name="Arias M.C."/>
            <person name="Ball S.G."/>
            <person name="Gile G.H."/>
            <person name="Hirakawa Y."/>
            <person name="Hopkins J.F."/>
            <person name="Rensing S.A."/>
            <person name="Schmutz J."/>
            <person name="Symeonidi A."/>
            <person name="Elias M."/>
            <person name="Eveleigh R.J."/>
            <person name="Herman E.K."/>
            <person name="Klute M.J."/>
            <person name="Nakayama T."/>
            <person name="Obornik M."/>
            <person name="Reyes-Prieto A."/>
            <person name="Armbrust E.V."/>
            <person name="Aves S.J."/>
            <person name="Beiko R.G."/>
            <person name="Coutinho P."/>
            <person name="Dacks J.B."/>
            <person name="Durnford D.G."/>
            <person name="Fast N.M."/>
            <person name="Green B.R."/>
            <person name="Grisdale C."/>
            <person name="Hempe F."/>
            <person name="Henrissat B."/>
            <person name="Hoppner M.P."/>
            <person name="Ishida K.-I."/>
            <person name="Kim E."/>
            <person name="Koreny L."/>
            <person name="Kroth P.G."/>
            <person name="Liu Y."/>
            <person name="Malik S.-B."/>
            <person name="Maier U.G."/>
            <person name="McRose D."/>
            <person name="Mock T."/>
            <person name="Neilson J.A."/>
            <person name="Onodera N.T."/>
            <person name="Poole A.M."/>
            <person name="Pritham E.J."/>
            <person name="Richards T.A."/>
            <person name="Rocap G."/>
            <person name="Roy S.W."/>
            <person name="Sarai C."/>
            <person name="Schaack S."/>
            <person name="Shirato S."/>
            <person name="Slamovits C.H."/>
            <person name="Spencer D.F."/>
            <person name="Suzuki S."/>
            <person name="Worden A.Z."/>
            <person name="Zauner S."/>
            <person name="Barry K."/>
            <person name="Bell C."/>
            <person name="Bharti A.K."/>
            <person name="Crow J.A."/>
            <person name="Grimwood J."/>
            <person name="Kramer R."/>
            <person name="Lindquist E."/>
            <person name="Lucas S."/>
            <person name="Salamov A."/>
            <person name="McFadden G.I."/>
            <person name="Lane C.E."/>
            <person name="Keeling P.J."/>
            <person name="Gray M.W."/>
            <person name="Grigoriev I.V."/>
            <person name="Archibald J.M."/>
        </authorList>
    </citation>
    <scope>NUCLEOTIDE SEQUENCE</scope>
    <source>
        <strain evidence="4">CCMP2712</strain>
    </source>
</reference>
<dbReference type="AlphaFoldDB" id="L1J204"/>
<dbReference type="PANTHER" id="PTHR32060">
    <property type="entry name" value="TAIL-SPECIFIC PROTEASE"/>
    <property type="match status" value="1"/>
</dbReference>
<organism evidence="2">
    <name type="scientific">Guillardia theta (strain CCMP2712)</name>
    <name type="common">Cryptophyte</name>
    <dbReference type="NCBI Taxonomy" id="905079"/>
    <lineage>
        <taxon>Eukaryota</taxon>
        <taxon>Cryptophyceae</taxon>
        <taxon>Pyrenomonadales</taxon>
        <taxon>Geminigeraceae</taxon>
        <taxon>Guillardia</taxon>
    </lineage>
</organism>
<feature type="domain" description="PDZ" evidence="1">
    <location>
        <begin position="131"/>
        <end position="207"/>
    </location>
</feature>
<name>L1J204_GUITC</name>
<dbReference type="Proteomes" id="UP000011087">
    <property type="component" value="Unassembled WGS sequence"/>
</dbReference>
<dbReference type="EnsemblProtists" id="EKX42563">
    <property type="protein sequence ID" value="EKX42563"/>
    <property type="gene ID" value="GUITHDRAFT_141222"/>
</dbReference>
<dbReference type="OrthoDB" id="9937357at2759"/>
<dbReference type="SMART" id="SM00228">
    <property type="entry name" value="PDZ"/>
    <property type="match status" value="1"/>
</dbReference>
<dbReference type="PROSITE" id="PS50106">
    <property type="entry name" value="PDZ"/>
    <property type="match status" value="1"/>
</dbReference>
<dbReference type="Gene3D" id="2.30.42.10">
    <property type="match status" value="1"/>
</dbReference>
<dbReference type="GO" id="GO:0007165">
    <property type="term" value="P:signal transduction"/>
    <property type="evidence" value="ECO:0007669"/>
    <property type="project" value="TreeGrafter"/>
</dbReference>
<proteinExistence type="predicted"/>
<dbReference type="EMBL" id="JH993016">
    <property type="protein sequence ID" value="EKX42563.1"/>
    <property type="molecule type" value="Genomic_DNA"/>
</dbReference>
<dbReference type="InterPro" id="IPR036034">
    <property type="entry name" value="PDZ_sf"/>
</dbReference>
<dbReference type="KEGG" id="gtt:GUITHDRAFT_141222"/>
<dbReference type="GO" id="GO:0004175">
    <property type="term" value="F:endopeptidase activity"/>
    <property type="evidence" value="ECO:0007669"/>
    <property type="project" value="TreeGrafter"/>
</dbReference>